<dbReference type="NCBIfam" id="TIGR02587">
    <property type="entry name" value="TIGR02587 family membrane protein"/>
    <property type="match status" value="1"/>
</dbReference>
<dbReference type="Proteomes" id="UP000663918">
    <property type="component" value="Chromosome"/>
</dbReference>
<accession>A0A975C6C8</accession>
<keyword evidence="1" id="KW-0812">Transmembrane</keyword>
<sequence>MTSAASSPAPLSLPREKAYLRDLGRAFAGALVFNIPLLMTMEMWEQGVVMDRWRLLAFIAGGLPLLYGLAWYAGFSRTRGPVSDLLDTGVALAVGFITASALLILFGVVEWDVSPHEAVGMVALQAVPGAMGALLARRQLSGSRDEGAGDEEEASYGGELFLMAAGALFFALNVAPTEEMILIAYKATPLHILALIVTSIVLLHLIVFNAGFAGQEEADRPLTAFFHFTLPGYAVSLGISLFALWVFGRIEGHGLEGVVQTMVVLGFPASIGAAAARLLV</sequence>
<gene>
    <name evidence="2" type="ORF">IFJ75_08135</name>
</gene>
<dbReference type="InterPro" id="IPR024464">
    <property type="entry name" value="DUF2391"/>
</dbReference>
<feature type="transmembrane region" description="Helical" evidence="1">
    <location>
        <begin position="224"/>
        <end position="247"/>
    </location>
</feature>
<feature type="transmembrane region" description="Helical" evidence="1">
    <location>
        <begin position="85"/>
        <end position="106"/>
    </location>
</feature>
<organism evidence="2 3">
    <name type="scientific">Brevundimonas goettingensis</name>
    <dbReference type="NCBI Taxonomy" id="2774190"/>
    <lineage>
        <taxon>Bacteria</taxon>
        <taxon>Pseudomonadati</taxon>
        <taxon>Pseudomonadota</taxon>
        <taxon>Alphaproteobacteria</taxon>
        <taxon>Caulobacterales</taxon>
        <taxon>Caulobacteraceae</taxon>
        <taxon>Brevundimonas</taxon>
    </lineage>
</organism>
<dbReference type="InterPro" id="IPR013416">
    <property type="entry name" value="CHP02587_IM"/>
</dbReference>
<reference evidence="2" key="1">
    <citation type="submission" date="2020-09" db="EMBL/GenBank/DDBJ databases">
        <title>Brevundimonas sp. LVF2 isolated from a puddle in Goettingen, Germany.</title>
        <authorList>
            <person name="Friedrich I."/>
            <person name="Klassen A."/>
            <person name="Hannes N."/>
            <person name="Schneider D."/>
            <person name="Hertel R."/>
            <person name="Daniel R."/>
        </authorList>
    </citation>
    <scope>NUCLEOTIDE SEQUENCE</scope>
    <source>
        <strain evidence="2">LVF2</strain>
    </source>
</reference>
<protein>
    <submittedName>
        <fullName evidence="2">TIGR02587 family membrane protein</fullName>
    </submittedName>
</protein>
<proteinExistence type="predicted"/>
<feature type="transmembrane region" description="Helical" evidence="1">
    <location>
        <begin position="53"/>
        <end position="73"/>
    </location>
</feature>
<keyword evidence="1" id="KW-1133">Transmembrane helix</keyword>
<keyword evidence="3" id="KW-1185">Reference proteome</keyword>
<name>A0A975C6C8_9CAUL</name>
<evidence type="ECO:0000313" key="3">
    <source>
        <dbReference type="Proteomes" id="UP000663918"/>
    </source>
</evidence>
<feature type="transmembrane region" description="Helical" evidence="1">
    <location>
        <begin position="259"/>
        <end position="279"/>
    </location>
</feature>
<evidence type="ECO:0000313" key="2">
    <source>
        <dbReference type="EMBL" id="QTC92805.1"/>
    </source>
</evidence>
<dbReference type="AlphaFoldDB" id="A0A975C6C8"/>
<evidence type="ECO:0000256" key="1">
    <source>
        <dbReference type="SAM" id="Phobius"/>
    </source>
</evidence>
<dbReference type="RefSeq" id="WP_207932084.1">
    <property type="nucleotide sequence ID" value="NZ_CP062222.1"/>
</dbReference>
<dbReference type="KEGG" id="bgoe:IFJ75_08135"/>
<feature type="transmembrane region" description="Helical" evidence="1">
    <location>
        <begin position="118"/>
        <end position="136"/>
    </location>
</feature>
<dbReference type="Pfam" id="PF09622">
    <property type="entry name" value="DUF2391"/>
    <property type="match status" value="1"/>
</dbReference>
<dbReference type="EMBL" id="CP062222">
    <property type="protein sequence ID" value="QTC92805.1"/>
    <property type="molecule type" value="Genomic_DNA"/>
</dbReference>
<feature type="transmembrane region" description="Helical" evidence="1">
    <location>
        <begin position="190"/>
        <end position="212"/>
    </location>
</feature>
<keyword evidence="1" id="KW-0472">Membrane</keyword>
<feature type="transmembrane region" description="Helical" evidence="1">
    <location>
        <begin position="156"/>
        <end position="175"/>
    </location>
</feature>